<dbReference type="SUPFAM" id="SSF49899">
    <property type="entry name" value="Concanavalin A-like lectins/glucanases"/>
    <property type="match status" value="2"/>
</dbReference>
<evidence type="ECO:0000313" key="5">
    <source>
        <dbReference type="Ensembl" id="ENSLACP00000000300.1"/>
    </source>
</evidence>
<organism evidence="5 6">
    <name type="scientific">Latimeria chalumnae</name>
    <name type="common">Coelacanth</name>
    <dbReference type="NCBI Taxonomy" id="7897"/>
    <lineage>
        <taxon>Eukaryota</taxon>
        <taxon>Metazoa</taxon>
        <taxon>Chordata</taxon>
        <taxon>Craniata</taxon>
        <taxon>Vertebrata</taxon>
        <taxon>Euteleostomi</taxon>
        <taxon>Coelacanthiformes</taxon>
        <taxon>Coelacanthidae</taxon>
        <taxon>Latimeria</taxon>
    </lineage>
</organism>
<dbReference type="InterPro" id="IPR044156">
    <property type="entry name" value="Galectin-like"/>
</dbReference>
<evidence type="ECO:0000256" key="2">
    <source>
        <dbReference type="ARBA" id="ARBA00022737"/>
    </source>
</evidence>
<dbReference type="PANTHER" id="PTHR11346:SF32">
    <property type="entry name" value="GALECTIN-4"/>
    <property type="match status" value="1"/>
</dbReference>
<dbReference type="Proteomes" id="UP000008672">
    <property type="component" value="Unassembled WGS sequence"/>
</dbReference>
<dbReference type="FunFam" id="2.60.120.200:FF:000124">
    <property type="entry name" value="Galectin-4"/>
    <property type="match status" value="2"/>
</dbReference>
<name>H2ZSC9_LATCH</name>
<dbReference type="InterPro" id="IPR013320">
    <property type="entry name" value="ConA-like_dom_sf"/>
</dbReference>
<dbReference type="eggNOG" id="KOG3587">
    <property type="taxonomic scope" value="Eukaryota"/>
</dbReference>
<dbReference type="PANTHER" id="PTHR11346">
    <property type="entry name" value="GALECTIN"/>
    <property type="match status" value="1"/>
</dbReference>
<evidence type="ECO:0000256" key="3">
    <source>
        <dbReference type="RuleBase" id="RU102079"/>
    </source>
</evidence>
<dbReference type="InParanoid" id="H2ZSC9"/>
<reference evidence="5" key="2">
    <citation type="submission" date="2025-08" db="UniProtKB">
        <authorList>
            <consortium name="Ensembl"/>
        </authorList>
    </citation>
    <scope>IDENTIFICATION</scope>
</reference>
<dbReference type="Bgee" id="ENSLACG00000000269">
    <property type="expression patterns" value="Expressed in pelvic fin and 2 other cell types or tissues"/>
</dbReference>
<dbReference type="CDD" id="cd00070">
    <property type="entry name" value="GLECT"/>
    <property type="match status" value="2"/>
</dbReference>
<dbReference type="EMBL" id="AFYH01268589">
    <property type="status" value="NOT_ANNOTATED_CDS"/>
    <property type="molecule type" value="Genomic_DNA"/>
</dbReference>
<dbReference type="HOGENOM" id="CLU_037794_1_0_1"/>
<feature type="domain" description="Galectin" evidence="4">
    <location>
        <begin position="151"/>
        <end position="279"/>
    </location>
</feature>
<dbReference type="SMART" id="SM00908">
    <property type="entry name" value="Gal-bind_lectin"/>
    <property type="match status" value="2"/>
</dbReference>
<evidence type="ECO:0000313" key="6">
    <source>
        <dbReference type="Proteomes" id="UP000008672"/>
    </source>
</evidence>
<keyword evidence="1 3" id="KW-0430">Lectin</keyword>
<dbReference type="SMART" id="SM00276">
    <property type="entry name" value="GLECT"/>
    <property type="match status" value="2"/>
</dbReference>
<dbReference type="Ensembl" id="ENSLACT00000000302.1">
    <property type="protein sequence ID" value="ENSLACP00000000300.1"/>
    <property type="gene ID" value="ENSLACG00000000269.1"/>
</dbReference>
<evidence type="ECO:0000256" key="1">
    <source>
        <dbReference type="ARBA" id="ARBA00022734"/>
    </source>
</evidence>
<keyword evidence="6" id="KW-1185">Reference proteome</keyword>
<protein>
    <recommendedName>
        <fullName evidence="3">Galectin</fullName>
    </recommendedName>
</protein>
<sequence length="279" mass="31685">RFAINLLCGDGNIAFHFNPRFDESTPTVVCNTKQSLCWGQEERKHMPFQRGVYFELIINVKSHCFQVSVNGQHFLEYRHRLPLCSVDRLGIEGDVHINSISFSGQAKKKKKKPKLFPPEPKQISINQSAPAKLNSLPILEAPALFGGAVPFLAFIPGGLNPRKKITILGNVKPNANRFQVNLKISSQGNIAFHLAPRLSEGTLVRNHCISGNWGSEERQMKYMPFARGQAFQIEIRVQNNCYKIFVNGIHAFDFVHRIPFNQVDQIEIKEDVTITYVHY</sequence>
<dbReference type="Gene3D" id="2.60.120.200">
    <property type="match status" value="2"/>
</dbReference>
<dbReference type="Pfam" id="PF00337">
    <property type="entry name" value="Gal-bind_lectin"/>
    <property type="match status" value="2"/>
</dbReference>
<feature type="domain" description="Galectin" evidence="4">
    <location>
        <begin position="1"/>
        <end position="103"/>
    </location>
</feature>
<accession>H2ZSC9</accession>
<proteinExistence type="predicted"/>
<evidence type="ECO:0000259" key="4">
    <source>
        <dbReference type="PROSITE" id="PS51304"/>
    </source>
</evidence>
<dbReference type="OMA" id="TYLENCY"/>
<dbReference type="AlphaFoldDB" id="H2ZSC9"/>
<keyword evidence="2" id="KW-0677">Repeat</keyword>
<dbReference type="PROSITE" id="PS51304">
    <property type="entry name" value="GALECTIN"/>
    <property type="match status" value="2"/>
</dbReference>
<reference evidence="5" key="3">
    <citation type="submission" date="2025-09" db="UniProtKB">
        <authorList>
            <consortium name="Ensembl"/>
        </authorList>
    </citation>
    <scope>IDENTIFICATION</scope>
</reference>
<dbReference type="GO" id="GO:0030246">
    <property type="term" value="F:carbohydrate binding"/>
    <property type="evidence" value="ECO:0007669"/>
    <property type="project" value="UniProtKB-UniRule"/>
</dbReference>
<dbReference type="GeneTree" id="ENSGT00940000162258"/>
<reference evidence="6" key="1">
    <citation type="submission" date="2011-08" db="EMBL/GenBank/DDBJ databases">
        <title>The draft genome of Latimeria chalumnae.</title>
        <authorList>
            <person name="Di Palma F."/>
            <person name="Alfoldi J."/>
            <person name="Johnson J."/>
            <person name="Berlin A."/>
            <person name="Gnerre S."/>
            <person name="Jaffe D."/>
            <person name="MacCallum I."/>
            <person name="Young S."/>
            <person name="Walker B.J."/>
            <person name="Lander E."/>
            <person name="Lindblad-Toh K."/>
        </authorList>
    </citation>
    <scope>NUCLEOTIDE SEQUENCE [LARGE SCALE GENOMIC DNA]</scope>
    <source>
        <strain evidence="6">Wild caught</strain>
    </source>
</reference>
<dbReference type="EMBL" id="AFYH01268590">
    <property type="status" value="NOT_ANNOTATED_CDS"/>
    <property type="molecule type" value="Genomic_DNA"/>
</dbReference>
<dbReference type="InterPro" id="IPR001079">
    <property type="entry name" value="Galectin_CRD"/>
</dbReference>